<gene>
    <name evidence="2" type="ordered locus">AALP_Aa8g189200</name>
</gene>
<name>A0A087G7Z3_ARAAL</name>
<proteinExistence type="predicted"/>
<evidence type="ECO:0000313" key="2">
    <source>
        <dbReference type="EMBL" id="KFK25995.1"/>
    </source>
</evidence>
<keyword evidence="3" id="KW-1185">Reference proteome</keyword>
<keyword evidence="1" id="KW-0472">Membrane</keyword>
<dbReference type="Gramene" id="KFK25995">
    <property type="protein sequence ID" value="KFK25995"/>
    <property type="gene ID" value="AALP_AA8G189200"/>
</dbReference>
<evidence type="ECO:0000313" key="3">
    <source>
        <dbReference type="Proteomes" id="UP000029120"/>
    </source>
</evidence>
<protein>
    <submittedName>
        <fullName evidence="2">Uncharacterized protein</fullName>
    </submittedName>
</protein>
<accession>A0A087G7Z3</accession>
<keyword evidence="1" id="KW-1133">Transmembrane helix</keyword>
<sequence>MNMHAYGIRIQKVGNINAFERQNTLKLNPSAARLRFLRSPFSVSGGSHRRRKKDHVLLFLLSLCFGCRVPLSFGLL</sequence>
<keyword evidence="1" id="KW-0812">Transmembrane</keyword>
<organism evidence="2 3">
    <name type="scientific">Arabis alpina</name>
    <name type="common">Alpine rock-cress</name>
    <dbReference type="NCBI Taxonomy" id="50452"/>
    <lineage>
        <taxon>Eukaryota</taxon>
        <taxon>Viridiplantae</taxon>
        <taxon>Streptophyta</taxon>
        <taxon>Embryophyta</taxon>
        <taxon>Tracheophyta</taxon>
        <taxon>Spermatophyta</taxon>
        <taxon>Magnoliopsida</taxon>
        <taxon>eudicotyledons</taxon>
        <taxon>Gunneridae</taxon>
        <taxon>Pentapetalae</taxon>
        <taxon>rosids</taxon>
        <taxon>malvids</taxon>
        <taxon>Brassicales</taxon>
        <taxon>Brassicaceae</taxon>
        <taxon>Arabideae</taxon>
        <taxon>Arabis</taxon>
    </lineage>
</organism>
<evidence type="ECO:0000256" key="1">
    <source>
        <dbReference type="SAM" id="Phobius"/>
    </source>
</evidence>
<reference evidence="3" key="1">
    <citation type="journal article" date="2015" name="Nat. Plants">
        <title>Genome expansion of Arabis alpina linked with retrotransposition and reduced symmetric DNA methylation.</title>
        <authorList>
            <person name="Willing E.M."/>
            <person name="Rawat V."/>
            <person name="Mandakova T."/>
            <person name="Maumus F."/>
            <person name="James G.V."/>
            <person name="Nordstroem K.J."/>
            <person name="Becker C."/>
            <person name="Warthmann N."/>
            <person name="Chica C."/>
            <person name="Szarzynska B."/>
            <person name="Zytnicki M."/>
            <person name="Albani M.C."/>
            <person name="Kiefer C."/>
            <person name="Bergonzi S."/>
            <person name="Castaings L."/>
            <person name="Mateos J.L."/>
            <person name="Berns M.C."/>
            <person name="Bujdoso N."/>
            <person name="Piofczyk T."/>
            <person name="de Lorenzo L."/>
            <person name="Barrero-Sicilia C."/>
            <person name="Mateos I."/>
            <person name="Piednoel M."/>
            <person name="Hagmann J."/>
            <person name="Chen-Min-Tao R."/>
            <person name="Iglesias-Fernandez R."/>
            <person name="Schuster S.C."/>
            <person name="Alonso-Blanco C."/>
            <person name="Roudier F."/>
            <person name="Carbonero P."/>
            <person name="Paz-Ares J."/>
            <person name="Davis S.J."/>
            <person name="Pecinka A."/>
            <person name="Quesneville H."/>
            <person name="Colot V."/>
            <person name="Lysak M.A."/>
            <person name="Weigel D."/>
            <person name="Coupland G."/>
            <person name="Schneeberger K."/>
        </authorList>
    </citation>
    <scope>NUCLEOTIDE SEQUENCE [LARGE SCALE GENOMIC DNA]</scope>
    <source>
        <strain evidence="3">cv. Pajares</strain>
    </source>
</reference>
<dbReference type="Proteomes" id="UP000029120">
    <property type="component" value="Chromosome 8"/>
</dbReference>
<dbReference type="EMBL" id="CM002876">
    <property type="protein sequence ID" value="KFK25995.1"/>
    <property type="molecule type" value="Genomic_DNA"/>
</dbReference>
<feature type="transmembrane region" description="Helical" evidence="1">
    <location>
        <begin position="56"/>
        <end position="75"/>
    </location>
</feature>
<dbReference type="AlphaFoldDB" id="A0A087G7Z3"/>